<accession>A0A9W4X5A7</accession>
<gene>
    <name evidence="2" type="ORF">FWILDA_LOCUS17391</name>
</gene>
<sequence>IDQQTQALIASLLAEKLPLTNQKLDCLQDEDYRNLLTSYQEQYSENVPETNQVAHEITYEYLLERPTKKPVKRTKKAPVKVTTKPTKALALVKTKPTKKTAAYYQCMSNCCQNKISPKKISQVAHECKTNALALNKQMSAAKLQAVKQIKKGYEQLVGYGVFHGHRLNKDCFLCPYRGLIFMGSSVVLGGFLAYTALAMFFNYSLKLG</sequence>
<keyword evidence="1" id="KW-0472">Membrane</keyword>
<organism evidence="2 3">
    <name type="scientific">Funneliformis geosporum</name>
    <dbReference type="NCBI Taxonomy" id="1117311"/>
    <lineage>
        <taxon>Eukaryota</taxon>
        <taxon>Fungi</taxon>
        <taxon>Fungi incertae sedis</taxon>
        <taxon>Mucoromycota</taxon>
        <taxon>Glomeromycotina</taxon>
        <taxon>Glomeromycetes</taxon>
        <taxon>Glomerales</taxon>
        <taxon>Glomeraceae</taxon>
        <taxon>Funneliformis</taxon>
    </lineage>
</organism>
<reference evidence="2" key="1">
    <citation type="submission" date="2022-08" db="EMBL/GenBank/DDBJ databases">
        <authorList>
            <person name="Kallberg Y."/>
            <person name="Tangrot J."/>
            <person name="Rosling A."/>
        </authorList>
    </citation>
    <scope>NUCLEOTIDE SEQUENCE</scope>
    <source>
        <strain evidence="2">Wild A</strain>
    </source>
</reference>
<evidence type="ECO:0000313" key="3">
    <source>
        <dbReference type="Proteomes" id="UP001153678"/>
    </source>
</evidence>
<dbReference type="Proteomes" id="UP001153678">
    <property type="component" value="Unassembled WGS sequence"/>
</dbReference>
<feature type="transmembrane region" description="Helical" evidence="1">
    <location>
        <begin position="179"/>
        <end position="203"/>
    </location>
</feature>
<dbReference type="EMBL" id="CAMKVN010013595">
    <property type="protein sequence ID" value="CAI2196067.1"/>
    <property type="molecule type" value="Genomic_DNA"/>
</dbReference>
<evidence type="ECO:0000313" key="2">
    <source>
        <dbReference type="EMBL" id="CAI2196067.1"/>
    </source>
</evidence>
<proteinExistence type="predicted"/>
<feature type="non-terminal residue" evidence="2">
    <location>
        <position position="1"/>
    </location>
</feature>
<evidence type="ECO:0000256" key="1">
    <source>
        <dbReference type="SAM" id="Phobius"/>
    </source>
</evidence>
<comment type="caution">
    <text evidence="2">The sequence shown here is derived from an EMBL/GenBank/DDBJ whole genome shotgun (WGS) entry which is preliminary data.</text>
</comment>
<name>A0A9W4X5A7_9GLOM</name>
<dbReference type="AlphaFoldDB" id="A0A9W4X5A7"/>
<protein>
    <submittedName>
        <fullName evidence="2">7449_t:CDS:1</fullName>
    </submittedName>
</protein>
<keyword evidence="3" id="KW-1185">Reference proteome</keyword>
<keyword evidence="1" id="KW-1133">Transmembrane helix</keyword>
<dbReference type="OrthoDB" id="2461172at2759"/>
<keyword evidence="1" id="KW-0812">Transmembrane</keyword>